<dbReference type="InterPro" id="IPR011333">
    <property type="entry name" value="SKP1/BTB/POZ_sf"/>
</dbReference>
<dbReference type="Pfam" id="PF00651">
    <property type="entry name" value="BTB"/>
    <property type="match status" value="1"/>
</dbReference>
<protein>
    <recommendedName>
        <fullName evidence="7">BTB domain-containing protein</fullName>
    </recommendedName>
</protein>
<dbReference type="Gene3D" id="1.10.10.60">
    <property type="entry name" value="Homeodomain-like"/>
    <property type="match status" value="2"/>
</dbReference>
<dbReference type="Gene3D" id="3.30.710.10">
    <property type="entry name" value="Potassium Channel Kv1.1, Chain A"/>
    <property type="match status" value="1"/>
</dbReference>
<gene>
    <name evidence="6" type="ORF">OCBIM_22035727mg</name>
</gene>
<feature type="domain" description="HTH CENPB-type" evidence="5">
    <location>
        <begin position="66"/>
        <end position="147"/>
    </location>
</feature>
<evidence type="ECO:0000256" key="2">
    <source>
        <dbReference type="ARBA" id="ARBA00023242"/>
    </source>
</evidence>
<dbReference type="PANTHER" id="PTHR19303">
    <property type="entry name" value="TRANSPOSON"/>
    <property type="match status" value="1"/>
</dbReference>
<dbReference type="KEGG" id="obi:106877745"/>
<accession>A0A0L8GCQ7</accession>
<organism evidence="6">
    <name type="scientific">Octopus bimaculoides</name>
    <name type="common">California two-spotted octopus</name>
    <dbReference type="NCBI Taxonomy" id="37653"/>
    <lineage>
        <taxon>Eukaryota</taxon>
        <taxon>Metazoa</taxon>
        <taxon>Spiralia</taxon>
        <taxon>Lophotrochozoa</taxon>
        <taxon>Mollusca</taxon>
        <taxon>Cephalopoda</taxon>
        <taxon>Coleoidea</taxon>
        <taxon>Octopodiformes</taxon>
        <taxon>Octopoda</taxon>
        <taxon>Incirrata</taxon>
        <taxon>Octopodidae</taxon>
        <taxon>Octopus</taxon>
    </lineage>
</organism>
<dbReference type="Pfam" id="PF04218">
    <property type="entry name" value="CENP-B_N"/>
    <property type="match status" value="1"/>
</dbReference>
<proteinExistence type="predicted"/>
<dbReference type="OrthoDB" id="6159605at2759"/>
<dbReference type="InterPro" id="IPR009057">
    <property type="entry name" value="Homeodomain-like_sf"/>
</dbReference>
<dbReference type="SUPFAM" id="SSF46689">
    <property type="entry name" value="Homeodomain-like"/>
    <property type="match status" value="2"/>
</dbReference>
<evidence type="ECO:0000256" key="3">
    <source>
        <dbReference type="SAM" id="MobiDB-lite"/>
    </source>
</evidence>
<keyword evidence="1" id="KW-0238">DNA-binding</keyword>
<dbReference type="PANTHER" id="PTHR19303:SF27">
    <property type="entry name" value="HTH CENPB-TYPE DOMAIN-CONTAINING PROTEIN"/>
    <property type="match status" value="1"/>
</dbReference>
<dbReference type="InterPro" id="IPR006600">
    <property type="entry name" value="HTH_CenpB_DNA-bd_dom"/>
</dbReference>
<evidence type="ECO:0000313" key="6">
    <source>
        <dbReference type="EMBL" id="KOF74708.1"/>
    </source>
</evidence>
<feature type="domain" description="BTB" evidence="4">
    <location>
        <begin position="299"/>
        <end position="367"/>
    </location>
</feature>
<name>A0A0L8GCQ7_OCTBM</name>
<dbReference type="EMBL" id="KQ422521">
    <property type="protein sequence ID" value="KOF74708.1"/>
    <property type="molecule type" value="Genomic_DNA"/>
</dbReference>
<reference evidence="6" key="1">
    <citation type="submission" date="2015-07" db="EMBL/GenBank/DDBJ databases">
        <title>MeaNS - Measles Nucleotide Surveillance Program.</title>
        <authorList>
            <person name="Tran T."/>
            <person name="Druce J."/>
        </authorList>
    </citation>
    <scope>NUCLEOTIDE SEQUENCE</scope>
    <source>
        <strain evidence="6">UCB-OBI-ISO-001</strain>
        <tissue evidence="6">Gonad</tissue>
    </source>
</reference>
<dbReference type="InterPro" id="IPR007889">
    <property type="entry name" value="HTH_Psq"/>
</dbReference>
<dbReference type="PROSITE" id="PS51253">
    <property type="entry name" value="HTH_CENPB"/>
    <property type="match status" value="1"/>
</dbReference>
<dbReference type="SUPFAM" id="SSF54695">
    <property type="entry name" value="POZ domain"/>
    <property type="match status" value="1"/>
</dbReference>
<feature type="region of interest" description="Disordered" evidence="3">
    <location>
        <begin position="154"/>
        <end position="180"/>
    </location>
</feature>
<evidence type="ECO:0000256" key="1">
    <source>
        <dbReference type="ARBA" id="ARBA00023125"/>
    </source>
</evidence>
<keyword evidence="2" id="KW-0539">Nucleus</keyword>
<evidence type="ECO:0000259" key="4">
    <source>
        <dbReference type="PROSITE" id="PS50097"/>
    </source>
</evidence>
<dbReference type="AlphaFoldDB" id="A0A0L8GCQ7"/>
<dbReference type="InterPro" id="IPR050863">
    <property type="entry name" value="CenT-Element_Derived"/>
</dbReference>
<dbReference type="InterPro" id="IPR000210">
    <property type="entry name" value="BTB/POZ_dom"/>
</dbReference>
<evidence type="ECO:0008006" key="7">
    <source>
        <dbReference type="Google" id="ProtNLM"/>
    </source>
</evidence>
<dbReference type="GO" id="GO:0005634">
    <property type="term" value="C:nucleus"/>
    <property type="evidence" value="ECO:0007669"/>
    <property type="project" value="TreeGrafter"/>
</dbReference>
<sequence length="646" mass="72594">MSSKPKTKRKRKVITIQQKQEIINKFEQGFKRSVLCTEYGLPPSTVATICAQKERLKSVKVIDKSTRVFKNRSFIVEVEKRLLMWIKEKQKTGDQVNMEVIREKALEIYEHVKNSFPRSSDYEIRPFKASQGWFHKFKKRAEIANLAGSSNKNLYLNKKKQPPSSPATVLISDSNHPPSPPAKIPKRQAFLKEFQEENLKIKKNCQENDFTDRQNIGHISKIAENSQEPSIKNLICVVEESENMPDPVRFSTFQVPIPTTQPQAIEIPQPQGKKIFILADHQKNVMSSLALLWKSGKLCDASIDNGSSTVMVHKVVLFAVCPKLLSVFGAEMLSQNFLHINLPQEVSTKALDAFADYMYNGILDLDPNILHQLKIIAKRLEMKDFEQLCDSQLPNTTHQQPITTTNAFVASNPMTGNVSVSQNVTTPNQLSPCFSSISSNFLSTNTTLSSGINDKISRAELLPKENRVTLFGNNSKVALLDTIDINSSGNFVMAPTVKNEPMEPEESRYEHSKFYSSIPISNGSRTRSTMLNCKDASTSEFVLPLLDTTHSKAITNVMRGTSSKLKSNTFESSLHSNLEFALRTEKNMCFQSNPIRENPSKPQNQTITIQSFDNMVTSSGNKSVYPAGHFTVGRNRKQLSSVQLPV</sequence>
<dbReference type="PROSITE" id="PS50097">
    <property type="entry name" value="BTB"/>
    <property type="match status" value="1"/>
</dbReference>
<dbReference type="Pfam" id="PF03221">
    <property type="entry name" value="HTH_Tnp_Tc5"/>
    <property type="match status" value="1"/>
</dbReference>
<dbReference type="SMART" id="SM00674">
    <property type="entry name" value="CENPB"/>
    <property type="match status" value="1"/>
</dbReference>
<dbReference type="GO" id="GO:0003677">
    <property type="term" value="F:DNA binding"/>
    <property type="evidence" value="ECO:0007669"/>
    <property type="project" value="UniProtKB-KW"/>
</dbReference>
<evidence type="ECO:0000259" key="5">
    <source>
        <dbReference type="PROSITE" id="PS51253"/>
    </source>
</evidence>
<dbReference type="SMART" id="SM00225">
    <property type="entry name" value="BTB"/>
    <property type="match status" value="1"/>
</dbReference>